<sequence>MTSTNNTIASTNDIMASQAKSETTIPTNEKPQPRSGLTLSHYIVLALLVLFSFVPYTYQYFRDRGRQSPLEMTEKQNAKAIQFLVMTTVGTGFYLVLWSAYPEHRIFNLARRDLYDRCRMIYDVSKILLILTGLRIATVNKKSFLFCCEEKVHVGVYDYVALAVACGAYAAVIFAKRLGLEEGA</sequence>
<accession>A0A6A6CAW3</accession>
<gene>
    <name evidence="2" type="ORF">M409DRAFT_25193</name>
</gene>
<dbReference type="Proteomes" id="UP000799537">
    <property type="component" value="Unassembled WGS sequence"/>
</dbReference>
<evidence type="ECO:0000313" key="3">
    <source>
        <dbReference type="Proteomes" id="UP000799537"/>
    </source>
</evidence>
<feature type="transmembrane region" description="Helical" evidence="1">
    <location>
        <begin position="39"/>
        <end position="61"/>
    </location>
</feature>
<keyword evidence="1" id="KW-1133">Transmembrane helix</keyword>
<name>A0A6A6CAW3_ZASCE</name>
<feature type="transmembrane region" description="Helical" evidence="1">
    <location>
        <begin position="120"/>
        <end position="137"/>
    </location>
</feature>
<proteinExistence type="predicted"/>
<dbReference type="AlphaFoldDB" id="A0A6A6CAW3"/>
<dbReference type="RefSeq" id="XP_033665203.1">
    <property type="nucleotide sequence ID" value="XM_033807579.1"/>
</dbReference>
<evidence type="ECO:0000313" key="2">
    <source>
        <dbReference type="EMBL" id="KAF2164314.1"/>
    </source>
</evidence>
<organism evidence="2 3">
    <name type="scientific">Zasmidium cellare ATCC 36951</name>
    <dbReference type="NCBI Taxonomy" id="1080233"/>
    <lineage>
        <taxon>Eukaryota</taxon>
        <taxon>Fungi</taxon>
        <taxon>Dikarya</taxon>
        <taxon>Ascomycota</taxon>
        <taxon>Pezizomycotina</taxon>
        <taxon>Dothideomycetes</taxon>
        <taxon>Dothideomycetidae</taxon>
        <taxon>Mycosphaerellales</taxon>
        <taxon>Mycosphaerellaceae</taxon>
        <taxon>Zasmidium</taxon>
    </lineage>
</organism>
<dbReference type="GeneID" id="54560851"/>
<feature type="transmembrane region" description="Helical" evidence="1">
    <location>
        <begin position="157"/>
        <end position="175"/>
    </location>
</feature>
<protein>
    <submittedName>
        <fullName evidence="2">Uncharacterized protein</fullName>
    </submittedName>
</protein>
<keyword evidence="1" id="KW-0812">Transmembrane</keyword>
<feature type="transmembrane region" description="Helical" evidence="1">
    <location>
        <begin position="81"/>
        <end position="100"/>
    </location>
</feature>
<keyword evidence="1" id="KW-0472">Membrane</keyword>
<reference evidence="2" key="1">
    <citation type="journal article" date="2020" name="Stud. Mycol.">
        <title>101 Dothideomycetes genomes: a test case for predicting lifestyles and emergence of pathogens.</title>
        <authorList>
            <person name="Haridas S."/>
            <person name="Albert R."/>
            <person name="Binder M."/>
            <person name="Bloem J."/>
            <person name="Labutti K."/>
            <person name="Salamov A."/>
            <person name="Andreopoulos B."/>
            <person name="Baker S."/>
            <person name="Barry K."/>
            <person name="Bills G."/>
            <person name="Bluhm B."/>
            <person name="Cannon C."/>
            <person name="Castanera R."/>
            <person name="Culley D."/>
            <person name="Daum C."/>
            <person name="Ezra D."/>
            <person name="Gonzalez J."/>
            <person name="Henrissat B."/>
            <person name="Kuo A."/>
            <person name="Liang C."/>
            <person name="Lipzen A."/>
            <person name="Lutzoni F."/>
            <person name="Magnuson J."/>
            <person name="Mondo S."/>
            <person name="Nolan M."/>
            <person name="Ohm R."/>
            <person name="Pangilinan J."/>
            <person name="Park H.-J."/>
            <person name="Ramirez L."/>
            <person name="Alfaro M."/>
            <person name="Sun H."/>
            <person name="Tritt A."/>
            <person name="Yoshinaga Y."/>
            <person name="Zwiers L.-H."/>
            <person name="Turgeon B."/>
            <person name="Goodwin S."/>
            <person name="Spatafora J."/>
            <person name="Crous P."/>
            <person name="Grigoriev I."/>
        </authorList>
    </citation>
    <scope>NUCLEOTIDE SEQUENCE</scope>
    <source>
        <strain evidence="2">ATCC 36951</strain>
    </source>
</reference>
<evidence type="ECO:0000256" key="1">
    <source>
        <dbReference type="SAM" id="Phobius"/>
    </source>
</evidence>
<keyword evidence="3" id="KW-1185">Reference proteome</keyword>
<dbReference type="EMBL" id="ML993604">
    <property type="protein sequence ID" value="KAF2164314.1"/>
    <property type="molecule type" value="Genomic_DNA"/>
</dbReference>